<comment type="caution">
    <text evidence="1">The sequence shown here is derived from an EMBL/GenBank/DDBJ whole genome shotgun (WGS) entry which is preliminary data.</text>
</comment>
<dbReference type="Proteomes" id="UP000326757">
    <property type="component" value="Unassembled WGS sequence"/>
</dbReference>
<protein>
    <submittedName>
        <fullName evidence="1">Uncharacterized protein</fullName>
    </submittedName>
</protein>
<dbReference type="EMBL" id="VIGI01000010">
    <property type="protein sequence ID" value="KAB8295168.1"/>
    <property type="molecule type" value="Genomic_DNA"/>
</dbReference>
<sequence>MSLIEHRNQSSNLLNVRPSRLDRLRNSALRTHSFIDTKSRLSFPTILERRGKMDIEGYESEEILKRMK</sequence>
<proteinExistence type="predicted"/>
<keyword evidence="2" id="KW-1185">Reference proteome</keyword>
<name>A0A5N6K075_MONLA</name>
<reference evidence="1 2" key="1">
    <citation type="submission" date="2019-06" db="EMBL/GenBank/DDBJ databases">
        <title>Genome Sequence of the Brown Rot Fungal Pathogen Monilinia laxa.</title>
        <authorList>
            <person name="De Miccolis Angelini R.M."/>
            <person name="Landi L."/>
            <person name="Abate D."/>
            <person name="Pollastro S."/>
            <person name="Romanazzi G."/>
            <person name="Faretra F."/>
        </authorList>
    </citation>
    <scope>NUCLEOTIDE SEQUENCE [LARGE SCALE GENOMIC DNA]</scope>
    <source>
        <strain evidence="1 2">Mlax316</strain>
    </source>
</reference>
<accession>A0A5N6K075</accession>
<organism evidence="1 2">
    <name type="scientific">Monilinia laxa</name>
    <name type="common">Brown rot fungus</name>
    <name type="synonym">Sclerotinia laxa</name>
    <dbReference type="NCBI Taxonomy" id="61186"/>
    <lineage>
        <taxon>Eukaryota</taxon>
        <taxon>Fungi</taxon>
        <taxon>Dikarya</taxon>
        <taxon>Ascomycota</taxon>
        <taxon>Pezizomycotina</taxon>
        <taxon>Leotiomycetes</taxon>
        <taxon>Helotiales</taxon>
        <taxon>Sclerotiniaceae</taxon>
        <taxon>Monilinia</taxon>
    </lineage>
</organism>
<evidence type="ECO:0000313" key="2">
    <source>
        <dbReference type="Proteomes" id="UP000326757"/>
    </source>
</evidence>
<evidence type="ECO:0000313" key="1">
    <source>
        <dbReference type="EMBL" id="KAB8295168.1"/>
    </source>
</evidence>
<gene>
    <name evidence="1" type="ORF">EYC80_007097</name>
</gene>
<dbReference type="AlphaFoldDB" id="A0A5N6K075"/>